<name>A0ABS9DWG0_9PROT</name>
<gene>
    <name evidence="3" type="ORF">L2A60_03640</name>
</gene>
<evidence type="ECO:0000256" key="2">
    <source>
        <dbReference type="SAM" id="Phobius"/>
    </source>
</evidence>
<evidence type="ECO:0000313" key="4">
    <source>
        <dbReference type="Proteomes" id="UP001521209"/>
    </source>
</evidence>
<dbReference type="EMBL" id="JAKGBZ010000004">
    <property type="protein sequence ID" value="MCF3945777.1"/>
    <property type="molecule type" value="Genomic_DNA"/>
</dbReference>
<protein>
    <recommendedName>
        <fullName evidence="5">Type II secretion system protein GspC N-terminal domain-containing protein</fullName>
    </recommendedName>
</protein>
<feature type="region of interest" description="Disordered" evidence="1">
    <location>
        <begin position="166"/>
        <end position="186"/>
    </location>
</feature>
<organism evidence="3 4">
    <name type="scientific">Acidiphilium iwatense</name>
    <dbReference type="NCBI Taxonomy" id="768198"/>
    <lineage>
        <taxon>Bacteria</taxon>
        <taxon>Pseudomonadati</taxon>
        <taxon>Pseudomonadota</taxon>
        <taxon>Alphaproteobacteria</taxon>
        <taxon>Acetobacterales</taxon>
        <taxon>Acidocellaceae</taxon>
        <taxon>Acidiphilium</taxon>
    </lineage>
</organism>
<proteinExistence type="predicted"/>
<reference evidence="3 4" key="1">
    <citation type="submission" date="2022-01" db="EMBL/GenBank/DDBJ databases">
        <authorList>
            <person name="Won M."/>
            <person name="Kim S.-J."/>
            <person name="Kwon S.-W."/>
        </authorList>
    </citation>
    <scope>NUCLEOTIDE SEQUENCE [LARGE SCALE GENOMIC DNA]</scope>
    <source>
        <strain evidence="3 4">KCTC 23505</strain>
    </source>
</reference>
<keyword evidence="2" id="KW-1133">Transmembrane helix</keyword>
<keyword evidence="2" id="KW-0812">Transmembrane</keyword>
<feature type="region of interest" description="Disordered" evidence="1">
    <location>
        <begin position="70"/>
        <end position="89"/>
    </location>
</feature>
<evidence type="ECO:0008006" key="5">
    <source>
        <dbReference type="Google" id="ProtNLM"/>
    </source>
</evidence>
<keyword evidence="2" id="KW-0472">Membrane</keyword>
<evidence type="ECO:0000256" key="1">
    <source>
        <dbReference type="SAM" id="MobiDB-lite"/>
    </source>
</evidence>
<dbReference type="RefSeq" id="WP_235703011.1">
    <property type="nucleotide sequence ID" value="NZ_JAKGBZ010000004.1"/>
</dbReference>
<keyword evidence="4" id="KW-1185">Reference proteome</keyword>
<comment type="caution">
    <text evidence="3">The sequence shown here is derived from an EMBL/GenBank/DDBJ whole genome shotgun (WGS) entry which is preliminary data.</text>
</comment>
<sequence length="186" mass="19443">MTRFPTLLPRHDAVIAGALAGIAALIWLAPIPRFSRSSQPSGSIPASPTIQTGTALPNIHQLETRPLFVKTRRPPPRSDQKPAAAIKTPKPLPSTSGMVLLGVLHSGSKSAALVILPGSAQPRQITPGAVLGDWVVKKILRDRLLLRSGHARAELVLPASVPGPLAPAPGFASEVPPLPQPSQAGR</sequence>
<dbReference type="Proteomes" id="UP001521209">
    <property type="component" value="Unassembled WGS sequence"/>
</dbReference>
<feature type="transmembrane region" description="Helical" evidence="2">
    <location>
        <begin position="13"/>
        <end position="31"/>
    </location>
</feature>
<evidence type="ECO:0000313" key="3">
    <source>
        <dbReference type="EMBL" id="MCF3945777.1"/>
    </source>
</evidence>
<accession>A0ABS9DWG0</accession>